<dbReference type="GO" id="GO:0006355">
    <property type="term" value="P:regulation of DNA-templated transcription"/>
    <property type="evidence" value="ECO:0007669"/>
    <property type="project" value="InterPro"/>
</dbReference>
<dbReference type="SUPFAM" id="SSF52172">
    <property type="entry name" value="CheY-like"/>
    <property type="match status" value="1"/>
</dbReference>
<gene>
    <name evidence="8" type="ORF">SAMN05216490_2088</name>
</gene>
<dbReference type="PROSITE" id="PS50045">
    <property type="entry name" value="SIGMA54_INTERACT_4"/>
    <property type="match status" value="1"/>
</dbReference>
<dbReference type="PANTHER" id="PTHR32071">
    <property type="entry name" value="TRANSCRIPTIONAL REGULATORY PROTEIN"/>
    <property type="match status" value="1"/>
</dbReference>
<dbReference type="RefSeq" id="WP_091372016.1">
    <property type="nucleotide sequence ID" value="NZ_LT629740.1"/>
</dbReference>
<feature type="modified residue" description="4-aspartylphosphate" evidence="5">
    <location>
        <position position="54"/>
    </location>
</feature>
<dbReference type="PRINTS" id="PR01590">
    <property type="entry name" value="HTHFIS"/>
</dbReference>
<dbReference type="FunFam" id="3.40.50.300:FF:000006">
    <property type="entry name" value="DNA-binding transcriptional regulator NtrC"/>
    <property type="match status" value="1"/>
</dbReference>
<dbReference type="InterPro" id="IPR025662">
    <property type="entry name" value="Sigma_54_int_dom_ATP-bd_1"/>
</dbReference>
<dbReference type="PROSITE" id="PS50110">
    <property type="entry name" value="RESPONSE_REGULATORY"/>
    <property type="match status" value="1"/>
</dbReference>
<organism evidence="8 9">
    <name type="scientific">Mucilaginibacter mallensis</name>
    <dbReference type="NCBI Taxonomy" id="652787"/>
    <lineage>
        <taxon>Bacteria</taxon>
        <taxon>Pseudomonadati</taxon>
        <taxon>Bacteroidota</taxon>
        <taxon>Sphingobacteriia</taxon>
        <taxon>Sphingobacteriales</taxon>
        <taxon>Sphingobacteriaceae</taxon>
        <taxon>Mucilaginibacter</taxon>
    </lineage>
</organism>
<keyword evidence="1" id="KW-0547">Nucleotide-binding</keyword>
<dbReference type="GO" id="GO:0000160">
    <property type="term" value="P:phosphorelay signal transduction system"/>
    <property type="evidence" value="ECO:0007669"/>
    <property type="project" value="InterPro"/>
</dbReference>
<dbReference type="SMART" id="SM00448">
    <property type="entry name" value="REC"/>
    <property type="match status" value="1"/>
</dbReference>
<evidence type="ECO:0000313" key="9">
    <source>
        <dbReference type="Proteomes" id="UP000199679"/>
    </source>
</evidence>
<dbReference type="InterPro" id="IPR058031">
    <property type="entry name" value="AAA_lid_NorR"/>
</dbReference>
<dbReference type="InterPro" id="IPR011006">
    <property type="entry name" value="CheY-like_superfamily"/>
</dbReference>
<feature type="domain" description="Sigma-54 factor interaction" evidence="6">
    <location>
        <begin position="145"/>
        <end position="374"/>
    </location>
</feature>
<name>A0A1H1W3W4_MUCMA</name>
<dbReference type="CDD" id="cd00009">
    <property type="entry name" value="AAA"/>
    <property type="match status" value="1"/>
</dbReference>
<evidence type="ECO:0000256" key="5">
    <source>
        <dbReference type="PROSITE-ProRule" id="PRU00169"/>
    </source>
</evidence>
<dbReference type="Proteomes" id="UP000199679">
    <property type="component" value="Chromosome I"/>
</dbReference>
<accession>A0A1H1W3W4</accession>
<keyword evidence="9" id="KW-1185">Reference proteome</keyword>
<dbReference type="CDD" id="cd00156">
    <property type="entry name" value="REC"/>
    <property type="match status" value="1"/>
</dbReference>
<sequence>MTIANILLVEDEHDVRLLLKRVLSLEGFVVFEAESIKEASKQLNHESIDVVLCDVKLPDGNGVEFISKIKATHPYIEIIVLTAYGNIPDSVQAIKNGAFDYITKANDNQRILPLLYRALEKVKLEKRVAQLEKQAAERYANFDSIIGNSLGITQAKTLAELAAPTDAPVLLLGETGTGKEVFAQAIHSASKRNTKTFLGLNCSAFGKDILESELFGHKAGAFTGANKDKKGLIEEANEGTLFLDEIGEMPLDLQAKLLRVLETSEFIKVGDTKQVKVNIRIIAATNRDIQQEISNGKFREDLFYRLNLVTISLPPLRERQDDIPLLAEYFLKKLTQDAYQQVKGMTNAFVERLQKNEWRGNIRELRNVIERSLIVCQSSELSVDNLPVELQYHTSLKSNTLSAFDLSSVERLHIHRVLQYTKWNKTQAAKLLNISSATLYRKIEEYKIEE</sequence>
<evidence type="ECO:0000259" key="7">
    <source>
        <dbReference type="PROSITE" id="PS50110"/>
    </source>
</evidence>
<dbReference type="Gene3D" id="3.40.50.2300">
    <property type="match status" value="1"/>
</dbReference>
<evidence type="ECO:0000259" key="6">
    <source>
        <dbReference type="PROSITE" id="PS50045"/>
    </source>
</evidence>
<keyword evidence="2" id="KW-0067">ATP-binding</keyword>
<dbReference type="InterPro" id="IPR002197">
    <property type="entry name" value="HTH_Fis"/>
</dbReference>
<dbReference type="STRING" id="652787.SAMN05216490_2088"/>
<evidence type="ECO:0000313" key="8">
    <source>
        <dbReference type="EMBL" id="SDS91745.1"/>
    </source>
</evidence>
<keyword evidence="5" id="KW-0597">Phosphoprotein</keyword>
<dbReference type="InterPro" id="IPR003593">
    <property type="entry name" value="AAA+_ATPase"/>
</dbReference>
<dbReference type="OrthoDB" id="9767722at2"/>
<dbReference type="EMBL" id="LT629740">
    <property type="protein sequence ID" value="SDS91745.1"/>
    <property type="molecule type" value="Genomic_DNA"/>
</dbReference>
<feature type="domain" description="Response regulatory" evidence="7">
    <location>
        <begin position="5"/>
        <end position="119"/>
    </location>
</feature>
<dbReference type="InterPro" id="IPR009057">
    <property type="entry name" value="Homeodomain-like_sf"/>
</dbReference>
<dbReference type="PROSITE" id="PS00676">
    <property type="entry name" value="SIGMA54_INTERACT_2"/>
    <property type="match status" value="1"/>
</dbReference>
<dbReference type="SMART" id="SM00382">
    <property type="entry name" value="AAA"/>
    <property type="match status" value="1"/>
</dbReference>
<dbReference type="Pfam" id="PF02954">
    <property type="entry name" value="HTH_8"/>
    <property type="match status" value="1"/>
</dbReference>
<keyword evidence="8" id="KW-0238">DNA-binding</keyword>
<protein>
    <submittedName>
        <fullName evidence="8">DNA-binding transcriptional response regulator, NtrC family, contains REC, AAA-type ATPase, and a Fis-type DNA-binding domains</fullName>
    </submittedName>
</protein>
<dbReference type="Pfam" id="PF00158">
    <property type="entry name" value="Sigma54_activat"/>
    <property type="match status" value="1"/>
</dbReference>
<dbReference type="SUPFAM" id="SSF46689">
    <property type="entry name" value="Homeodomain-like"/>
    <property type="match status" value="1"/>
</dbReference>
<dbReference type="InterPro" id="IPR002078">
    <property type="entry name" value="Sigma_54_int"/>
</dbReference>
<dbReference type="InterPro" id="IPR001789">
    <property type="entry name" value="Sig_transdc_resp-reg_receiver"/>
</dbReference>
<dbReference type="Pfam" id="PF25601">
    <property type="entry name" value="AAA_lid_14"/>
    <property type="match status" value="1"/>
</dbReference>
<dbReference type="InterPro" id="IPR027417">
    <property type="entry name" value="P-loop_NTPase"/>
</dbReference>
<keyword evidence="4" id="KW-0804">Transcription</keyword>
<reference evidence="8 9" key="1">
    <citation type="submission" date="2016-10" db="EMBL/GenBank/DDBJ databases">
        <authorList>
            <person name="de Groot N.N."/>
        </authorList>
    </citation>
    <scope>NUCLEOTIDE SEQUENCE [LARGE SCALE GENOMIC DNA]</scope>
    <source>
        <strain evidence="8 9">MP1X4</strain>
    </source>
</reference>
<evidence type="ECO:0000256" key="4">
    <source>
        <dbReference type="ARBA" id="ARBA00023163"/>
    </source>
</evidence>
<proteinExistence type="predicted"/>
<dbReference type="SUPFAM" id="SSF52540">
    <property type="entry name" value="P-loop containing nucleoside triphosphate hydrolases"/>
    <property type="match status" value="1"/>
</dbReference>
<keyword evidence="3" id="KW-0805">Transcription regulation</keyword>
<evidence type="ECO:0000256" key="2">
    <source>
        <dbReference type="ARBA" id="ARBA00022840"/>
    </source>
</evidence>
<dbReference type="InterPro" id="IPR025943">
    <property type="entry name" value="Sigma_54_int_dom_ATP-bd_2"/>
</dbReference>
<dbReference type="Gene3D" id="1.10.8.60">
    <property type="match status" value="1"/>
</dbReference>
<dbReference type="Pfam" id="PF00072">
    <property type="entry name" value="Response_reg"/>
    <property type="match status" value="1"/>
</dbReference>
<dbReference type="GO" id="GO:0005524">
    <property type="term" value="F:ATP binding"/>
    <property type="evidence" value="ECO:0007669"/>
    <property type="project" value="UniProtKB-KW"/>
</dbReference>
<dbReference type="PANTHER" id="PTHR32071:SF121">
    <property type="entry name" value="SIGMA L-DEPENDENT TRANSCRIPTIONAL REGULATOR YQIR-RELATED"/>
    <property type="match status" value="1"/>
</dbReference>
<dbReference type="Gene3D" id="1.10.10.60">
    <property type="entry name" value="Homeodomain-like"/>
    <property type="match status" value="1"/>
</dbReference>
<dbReference type="Gene3D" id="3.40.50.300">
    <property type="entry name" value="P-loop containing nucleotide triphosphate hydrolases"/>
    <property type="match status" value="1"/>
</dbReference>
<evidence type="ECO:0000256" key="1">
    <source>
        <dbReference type="ARBA" id="ARBA00022741"/>
    </source>
</evidence>
<dbReference type="AlphaFoldDB" id="A0A1H1W3W4"/>
<dbReference type="GO" id="GO:0043565">
    <property type="term" value="F:sequence-specific DNA binding"/>
    <property type="evidence" value="ECO:0007669"/>
    <property type="project" value="InterPro"/>
</dbReference>
<dbReference type="PROSITE" id="PS00675">
    <property type="entry name" value="SIGMA54_INTERACT_1"/>
    <property type="match status" value="1"/>
</dbReference>
<evidence type="ECO:0000256" key="3">
    <source>
        <dbReference type="ARBA" id="ARBA00023015"/>
    </source>
</evidence>